<sequence>MNFTTYKQKIGENIRYRRIRYNLSQEGLEQLTGIHRITISQIERGKKNVSLRYLCLLPEILNIEITDLFK</sequence>
<evidence type="ECO:0000313" key="5">
    <source>
        <dbReference type="EMBL" id="MCD4837585.1"/>
    </source>
</evidence>
<dbReference type="SMART" id="SM00530">
    <property type="entry name" value="HTH_XRE"/>
    <property type="match status" value="1"/>
</dbReference>
<feature type="domain" description="HTH cro/C1-type" evidence="4">
    <location>
        <begin position="14"/>
        <end position="68"/>
    </location>
</feature>
<dbReference type="CDD" id="cd00093">
    <property type="entry name" value="HTH_XRE"/>
    <property type="match status" value="1"/>
</dbReference>
<dbReference type="PANTHER" id="PTHR46797:SF23">
    <property type="entry name" value="HTH-TYPE TRANSCRIPTIONAL REGULATOR SUTR"/>
    <property type="match status" value="1"/>
</dbReference>
<dbReference type="InterPro" id="IPR001387">
    <property type="entry name" value="Cro/C1-type_HTH"/>
</dbReference>
<evidence type="ECO:0000256" key="3">
    <source>
        <dbReference type="ARBA" id="ARBA00023163"/>
    </source>
</evidence>
<keyword evidence="1" id="KW-0805">Transcription regulation</keyword>
<dbReference type="InterPro" id="IPR010982">
    <property type="entry name" value="Lambda_DNA-bd_dom_sf"/>
</dbReference>
<name>A0ABS8QEA4_9BACI</name>
<evidence type="ECO:0000256" key="1">
    <source>
        <dbReference type="ARBA" id="ARBA00023015"/>
    </source>
</evidence>
<dbReference type="PANTHER" id="PTHR46797">
    <property type="entry name" value="HTH-TYPE TRANSCRIPTIONAL REGULATOR"/>
    <property type="match status" value="1"/>
</dbReference>
<keyword evidence="2" id="KW-0238">DNA-binding</keyword>
<dbReference type="Gene3D" id="1.10.260.40">
    <property type="entry name" value="lambda repressor-like DNA-binding domains"/>
    <property type="match status" value="1"/>
</dbReference>
<evidence type="ECO:0000313" key="6">
    <source>
        <dbReference type="Proteomes" id="UP001162836"/>
    </source>
</evidence>
<dbReference type="Proteomes" id="UP001162836">
    <property type="component" value="Unassembled WGS sequence"/>
</dbReference>
<comment type="caution">
    <text evidence="5">The sequence shown here is derived from an EMBL/GenBank/DDBJ whole genome shotgun (WGS) entry which is preliminary data.</text>
</comment>
<organism evidence="5 6">
    <name type="scientific">Neobacillus sedimentimangrovi</name>
    <dbReference type="NCBI Taxonomy" id="2699460"/>
    <lineage>
        <taxon>Bacteria</taxon>
        <taxon>Bacillati</taxon>
        <taxon>Bacillota</taxon>
        <taxon>Bacilli</taxon>
        <taxon>Bacillales</taxon>
        <taxon>Bacillaceae</taxon>
        <taxon>Neobacillus</taxon>
    </lineage>
</organism>
<dbReference type="SUPFAM" id="SSF47413">
    <property type="entry name" value="lambda repressor-like DNA-binding domains"/>
    <property type="match status" value="1"/>
</dbReference>
<keyword evidence="6" id="KW-1185">Reference proteome</keyword>
<gene>
    <name evidence="5" type="ORF">LRS37_01580</name>
</gene>
<dbReference type="EMBL" id="JAJODE010000002">
    <property type="protein sequence ID" value="MCD4837585.1"/>
    <property type="molecule type" value="Genomic_DNA"/>
</dbReference>
<evidence type="ECO:0000256" key="2">
    <source>
        <dbReference type="ARBA" id="ARBA00023125"/>
    </source>
</evidence>
<dbReference type="Pfam" id="PF01381">
    <property type="entry name" value="HTH_3"/>
    <property type="match status" value="1"/>
</dbReference>
<dbReference type="RefSeq" id="WP_038539258.1">
    <property type="nucleotide sequence ID" value="NZ_JAJODE010000002.1"/>
</dbReference>
<evidence type="ECO:0000259" key="4">
    <source>
        <dbReference type="PROSITE" id="PS50943"/>
    </source>
</evidence>
<dbReference type="InterPro" id="IPR050807">
    <property type="entry name" value="TransReg_Diox_bact_type"/>
</dbReference>
<reference evidence="5 6" key="1">
    <citation type="journal article" date="2023" name="Antonie Van Leeuwenhoek">
        <title>Unveiling the genomic potential of a novel thermostable glycoside hydrolases producing Neobacillus sedimentimangrovi UE25.</title>
        <authorList>
            <person name="Ejaz U."/>
            <person name="Saleem F."/>
            <person name="Rashid R."/>
            <person name="Hasan K.A."/>
            <person name="Syed M.N."/>
            <person name="Sohail M."/>
        </authorList>
    </citation>
    <scope>NUCLEOTIDE SEQUENCE [LARGE SCALE GENOMIC DNA]</scope>
    <source>
        <strain evidence="5 6">UE25</strain>
    </source>
</reference>
<accession>A0ABS8QEA4</accession>
<protein>
    <submittedName>
        <fullName evidence="5">Helix-turn-helix domain-containing protein</fullName>
    </submittedName>
</protein>
<keyword evidence="3" id="KW-0804">Transcription</keyword>
<proteinExistence type="predicted"/>
<dbReference type="PROSITE" id="PS50943">
    <property type="entry name" value="HTH_CROC1"/>
    <property type="match status" value="1"/>
</dbReference>